<sequence length="95" mass="9908">MPELAASWGSLAGNILCSICSYLVCWRLIGNTVLASCCFPCPRSSSLVSPGDGGSAASICCLSFLAVSLTIFSWSHSSIFTSWGRLVARSEVSPG</sequence>
<keyword evidence="2" id="KW-1185">Reference proteome</keyword>
<evidence type="ECO:0000313" key="2">
    <source>
        <dbReference type="Proteomes" id="UP000006038"/>
    </source>
</evidence>
<reference evidence="1" key="1">
    <citation type="journal article" date="2013" name="Nat. Commun.">
        <title>Whole-genome sequencing of Oryza brachyantha reveals mechanisms underlying Oryza genome evolution.</title>
        <authorList>
            <person name="Chen J."/>
            <person name="Huang Q."/>
            <person name="Gao D."/>
            <person name="Wang J."/>
            <person name="Lang Y."/>
            <person name="Liu T."/>
            <person name="Li B."/>
            <person name="Bai Z."/>
            <person name="Luis Goicoechea J."/>
            <person name="Liang C."/>
            <person name="Chen C."/>
            <person name="Zhang W."/>
            <person name="Sun S."/>
            <person name="Liao Y."/>
            <person name="Zhang X."/>
            <person name="Yang L."/>
            <person name="Song C."/>
            <person name="Wang M."/>
            <person name="Shi J."/>
            <person name="Liu G."/>
            <person name="Liu J."/>
            <person name="Zhou H."/>
            <person name="Zhou W."/>
            <person name="Yu Q."/>
            <person name="An N."/>
            <person name="Chen Y."/>
            <person name="Cai Q."/>
            <person name="Wang B."/>
            <person name="Liu B."/>
            <person name="Min J."/>
            <person name="Huang Y."/>
            <person name="Wu H."/>
            <person name="Li Z."/>
            <person name="Zhang Y."/>
            <person name="Yin Y."/>
            <person name="Song W."/>
            <person name="Jiang J."/>
            <person name="Jackson S.A."/>
            <person name="Wing R.A."/>
            <person name="Wang J."/>
            <person name="Chen M."/>
        </authorList>
    </citation>
    <scope>NUCLEOTIDE SEQUENCE [LARGE SCALE GENOMIC DNA]</scope>
    <source>
        <strain evidence="1">cv. IRGC 101232</strain>
    </source>
</reference>
<accession>J3N9W1</accession>
<proteinExistence type="predicted"/>
<dbReference type="HOGENOM" id="CLU_2376194_0_0_1"/>
<dbReference type="Gramene" id="OB11G25970.1">
    <property type="protein sequence ID" value="OB11G25970.1"/>
    <property type="gene ID" value="OB11G25970"/>
</dbReference>
<dbReference type="EnsemblPlants" id="OB11G25970.1">
    <property type="protein sequence ID" value="OB11G25970.1"/>
    <property type="gene ID" value="OB11G25970"/>
</dbReference>
<evidence type="ECO:0000313" key="1">
    <source>
        <dbReference type="EnsemblPlants" id="OB11G25970.1"/>
    </source>
</evidence>
<reference evidence="1" key="2">
    <citation type="submission" date="2013-04" db="UniProtKB">
        <authorList>
            <consortium name="EnsemblPlants"/>
        </authorList>
    </citation>
    <scope>IDENTIFICATION</scope>
</reference>
<name>J3N9W1_ORYBR</name>
<protein>
    <submittedName>
        <fullName evidence="1">Uncharacterized protein</fullName>
    </submittedName>
</protein>
<organism evidence="1">
    <name type="scientific">Oryza brachyantha</name>
    <name type="common">malo sina</name>
    <dbReference type="NCBI Taxonomy" id="4533"/>
    <lineage>
        <taxon>Eukaryota</taxon>
        <taxon>Viridiplantae</taxon>
        <taxon>Streptophyta</taxon>
        <taxon>Embryophyta</taxon>
        <taxon>Tracheophyta</taxon>
        <taxon>Spermatophyta</taxon>
        <taxon>Magnoliopsida</taxon>
        <taxon>Liliopsida</taxon>
        <taxon>Poales</taxon>
        <taxon>Poaceae</taxon>
        <taxon>BOP clade</taxon>
        <taxon>Oryzoideae</taxon>
        <taxon>Oryzeae</taxon>
        <taxon>Oryzinae</taxon>
        <taxon>Oryza</taxon>
    </lineage>
</organism>
<dbReference type="Proteomes" id="UP000006038">
    <property type="component" value="Chromosome 11"/>
</dbReference>
<dbReference type="AlphaFoldDB" id="J3N9W1"/>